<accession>A0ABP8KJS1</accession>
<dbReference type="Pfam" id="PF02698">
    <property type="entry name" value="DUF218"/>
    <property type="match status" value="1"/>
</dbReference>
<comment type="caution">
    <text evidence="3">The sequence shown here is derived from an EMBL/GenBank/DDBJ whole genome shotgun (WGS) entry which is preliminary data.</text>
</comment>
<dbReference type="PANTHER" id="PTHR30336">
    <property type="entry name" value="INNER MEMBRANE PROTEIN, PROBABLE PERMEASE"/>
    <property type="match status" value="1"/>
</dbReference>
<dbReference type="InterPro" id="IPR003848">
    <property type="entry name" value="DUF218"/>
</dbReference>
<protein>
    <submittedName>
        <fullName evidence="3">YdcF family protein</fullName>
    </submittedName>
</protein>
<keyword evidence="4" id="KW-1185">Reference proteome</keyword>
<gene>
    <name evidence="3" type="ORF">GCM10023187_31270</name>
</gene>
<dbReference type="Gene3D" id="3.40.50.620">
    <property type="entry name" value="HUPs"/>
    <property type="match status" value="1"/>
</dbReference>
<dbReference type="Proteomes" id="UP001500936">
    <property type="component" value="Unassembled WGS sequence"/>
</dbReference>
<feature type="domain" description="DUF218" evidence="2">
    <location>
        <begin position="79"/>
        <end position="251"/>
    </location>
</feature>
<dbReference type="CDD" id="cd06259">
    <property type="entry name" value="YdcF-like"/>
    <property type="match status" value="1"/>
</dbReference>
<evidence type="ECO:0000313" key="4">
    <source>
        <dbReference type="Proteomes" id="UP001500936"/>
    </source>
</evidence>
<dbReference type="PANTHER" id="PTHR30336:SF4">
    <property type="entry name" value="ENVELOPE BIOGENESIS FACTOR ELYC"/>
    <property type="match status" value="1"/>
</dbReference>
<evidence type="ECO:0000313" key="3">
    <source>
        <dbReference type="EMBL" id="GAA4408820.1"/>
    </source>
</evidence>
<evidence type="ECO:0000256" key="1">
    <source>
        <dbReference type="SAM" id="Phobius"/>
    </source>
</evidence>
<keyword evidence="1" id="KW-1133">Transmembrane helix</keyword>
<evidence type="ECO:0000259" key="2">
    <source>
        <dbReference type="Pfam" id="PF02698"/>
    </source>
</evidence>
<name>A0ABP8KJS1_9BACT</name>
<dbReference type="RefSeq" id="WP_345268726.1">
    <property type="nucleotide sequence ID" value="NZ_BAABHB010000005.1"/>
</dbReference>
<dbReference type="InterPro" id="IPR014729">
    <property type="entry name" value="Rossmann-like_a/b/a_fold"/>
</dbReference>
<dbReference type="InterPro" id="IPR051599">
    <property type="entry name" value="Cell_Envelope_Assoc"/>
</dbReference>
<reference evidence="4" key="1">
    <citation type="journal article" date="2019" name="Int. J. Syst. Evol. Microbiol.">
        <title>The Global Catalogue of Microorganisms (GCM) 10K type strain sequencing project: providing services to taxonomists for standard genome sequencing and annotation.</title>
        <authorList>
            <consortium name="The Broad Institute Genomics Platform"/>
            <consortium name="The Broad Institute Genome Sequencing Center for Infectious Disease"/>
            <person name="Wu L."/>
            <person name="Ma J."/>
        </authorList>
    </citation>
    <scope>NUCLEOTIDE SEQUENCE [LARGE SCALE GENOMIC DNA]</scope>
    <source>
        <strain evidence="4">JCM 17925</strain>
    </source>
</reference>
<keyword evidence="1" id="KW-0472">Membrane</keyword>
<feature type="transmembrane region" description="Helical" evidence="1">
    <location>
        <begin position="41"/>
        <end position="62"/>
    </location>
</feature>
<proteinExistence type="predicted"/>
<dbReference type="EMBL" id="BAABHB010000005">
    <property type="protein sequence ID" value="GAA4408820.1"/>
    <property type="molecule type" value="Genomic_DNA"/>
</dbReference>
<organism evidence="3 4">
    <name type="scientific">Nibrella viscosa</name>
    <dbReference type="NCBI Taxonomy" id="1084524"/>
    <lineage>
        <taxon>Bacteria</taxon>
        <taxon>Pseudomonadati</taxon>
        <taxon>Bacteroidota</taxon>
        <taxon>Cytophagia</taxon>
        <taxon>Cytophagales</taxon>
        <taxon>Spirosomataceae</taxon>
        <taxon>Nibrella</taxon>
    </lineage>
</organism>
<sequence>MFYFLSKTISYLLTPAGWLFCTLLLAVATRNQTRRRWAVGVALVLFWMLGNGCLTNELVIWWEPAPAALPTDTIAHNRVAVVLTGGMVNVSKRIIPQHPLLAGEADRMGQALYLYKTGIVRKILISGGSGNLFVVPVSVVQEGQAAAEFLRLAGVRSQDILWEPKSRNTYENALYSAKILREQLQTDRCILVTSASHMRRAEACFQKQGIRVVPYPGAFRGHARTWSPASWLLPTEEALQDAHSIIREIAGLITYRLAGYC</sequence>
<feature type="transmembrane region" description="Helical" evidence="1">
    <location>
        <begin position="12"/>
        <end position="29"/>
    </location>
</feature>
<keyword evidence="1" id="KW-0812">Transmembrane</keyword>